<proteinExistence type="predicted"/>
<keyword evidence="2" id="KW-1185">Reference proteome</keyword>
<gene>
    <name evidence="1" type="ORF">DAPPUDRAFT_240417</name>
</gene>
<evidence type="ECO:0000313" key="2">
    <source>
        <dbReference type="Proteomes" id="UP000000305"/>
    </source>
</evidence>
<protein>
    <submittedName>
        <fullName evidence="1">Uncharacterized protein</fullName>
    </submittedName>
</protein>
<dbReference type="KEGG" id="dpx:DAPPUDRAFT_240417"/>
<dbReference type="HOGENOM" id="CLU_3070779_0_0_1"/>
<dbReference type="AlphaFoldDB" id="E9GBH9"/>
<dbReference type="InParanoid" id="E9GBH9"/>
<dbReference type="Proteomes" id="UP000000305">
    <property type="component" value="Unassembled WGS sequence"/>
</dbReference>
<accession>E9GBH9</accession>
<evidence type="ECO:0000313" key="1">
    <source>
        <dbReference type="EMBL" id="EFX82960.1"/>
    </source>
</evidence>
<reference evidence="1 2" key="1">
    <citation type="journal article" date="2011" name="Science">
        <title>The ecoresponsive genome of Daphnia pulex.</title>
        <authorList>
            <person name="Colbourne J.K."/>
            <person name="Pfrender M.E."/>
            <person name="Gilbert D."/>
            <person name="Thomas W.K."/>
            <person name="Tucker A."/>
            <person name="Oakley T.H."/>
            <person name="Tokishita S."/>
            <person name="Aerts A."/>
            <person name="Arnold G.J."/>
            <person name="Basu M.K."/>
            <person name="Bauer D.J."/>
            <person name="Caceres C.E."/>
            <person name="Carmel L."/>
            <person name="Casola C."/>
            <person name="Choi J.H."/>
            <person name="Detter J.C."/>
            <person name="Dong Q."/>
            <person name="Dusheyko S."/>
            <person name="Eads B.D."/>
            <person name="Frohlich T."/>
            <person name="Geiler-Samerotte K.A."/>
            <person name="Gerlach D."/>
            <person name="Hatcher P."/>
            <person name="Jogdeo S."/>
            <person name="Krijgsveld J."/>
            <person name="Kriventseva E.V."/>
            <person name="Kultz D."/>
            <person name="Laforsch C."/>
            <person name="Lindquist E."/>
            <person name="Lopez J."/>
            <person name="Manak J.R."/>
            <person name="Muller J."/>
            <person name="Pangilinan J."/>
            <person name="Patwardhan R.P."/>
            <person name="Pitluck S."/>
            <person name="Pritham E.J."/>
            <person name="Rechtsteiner A."/>
            <person name="Rho M."/>
            <person name="Rogozin I.B."/>
            <person name="Sakarya O."/>
            <person name="Salamov A."/>
            <person name="Schaack S."/>
            <person name="Shapiro H."/>
            <person name="Shiga Y."/>
            <person name="Skalitzky C."/>
            <person name="Smith Z."/>
            <person name="Souvorov A."/>
            <person name="Sung W."/>
            <person name="Tang Z."/>
            <person name="Tsuchiya D."/>
            <person name="Tu H."/>
            <person name="Vos H."/>
            <person name="Wang M."/>
            <person name="Wolf Y.I."/>
            <person name="Yamagata H."/>
            <person name="Yamada T."/>
            <person name="Ye Y."/>
            <person name="Shaw J.R."/>
            <person name="Andrews J."/>
            <person name="Crease T.J."/>
            <person name="Tang H."/>
            <person name="Lucas S.M."/>
            <person name="Robertson H.M."/>
            <person name="Bork P."/>
            <person name="Koonin E.V."/>
            <person name="Zdobnov E.M."/>
            <person name="Grigoriev I.V."/>
            <person name="Lynch M."/>
            <person name="Boore J.L."/>
        </authorList>
    </citation>
    <scope>NUCLEOTIDE SEQUENCE [LARGE SCALE GENOMIC DNA]</scope>
</reference>
<name>E9GBH9_DAPPU</name>
<organism evidence="1 2">
    <name type="scientific">Daphnia pulex</name>
    <name type="common">Water flea</name>
    <dbReference type="NCBI Taxonomy" id="6669"/>
    <lineage>
        <taxon>Eukaryota</taxon>
        <taxon>Metazoa</taxon>
        <taxon>Ecdysozoa</taxon>
        <taxon>Arthropoda</taxon>
        <taxon>Crustacea</taxon>
        <taxon>Branchiopoda</taxon>
        <taxon>Diplostraca</taxon>
        <taxon>Cladocera</taxon>
        <taxon>Anomopoda</taxon>
        <taxon>Daphniidae</taxon>
        <taxon>Daphnia</taxon>
    </lineage>
</organism>
<dbReference type="EMBL" id="GL732538">
    <property type="protein sequence ID" value="EFX82960.1"/>
    <property type="molecule type" value="Genomic_DNA"/>
</dbReference>
<sequence>MAASIHVEYYWCVLKRRIQTISSSSSGVQFISYSKLSKRRLMLNTFPWTDHIL</sequence>